<dbReference type="PATRIC" id="fig|471514.4.peg.4168"/>
<dbReference type="Pfam" id="PF13469">
    <property type="entry name" value="Sulfotransfer_3"/>
    <property type="match status" value="1"/>
</dbReference>
<dbReference type="OrthoDB" id="9797480at2"/>
<dbReference type="GO" id="GO:0008146">
    <property type="term" value="F:sulfotransferase activity"/>
    <property type="evidence" value="ECO:0007669"/>
    <property type="project" value="InterPro"/>
</dbReference>
<dbReference type="AlphaFoldDB" id="A0A0P9CXQ6"/>
<organism evidence="2 3">
    <name type="scientific">Alicyclobacillus ferrooxydans</name>
    <dbReference type="NCBI Taxonomy" id="471514"/>
    <lineage>
        <taxon>Bacteria</taxon>
        <taxon>Bacillati</taxon>
        <taxon>Bacillota</taxon>
        <taxon>Bacilli</taxon>
        <taxon>Bacillales</taxon>
        <taxon>Alicyclobacillaceae</taxon>
        <taxon>Alicyclobacillus</taxon>
    </lineage>
</organism>
<keyword evidence="3" id="KW-1185">Reference proteome</keyword>
<dbReference type="InterPro" id="IPR027417">
    <property type="entry name" value="P-loop_NTPase"/>
</dbReference>
<dbReference type="InterPro" id="IPR037359">
    <property type="entry name" value="NST/OST"/>
</dbReference>
<dbReference type="STRING" id="471514.AN477_05970"/>
<reference evidence="2 3" key="1">
    <citation type="submission" date="2015-09" db="EMBL/GenBank/DDBJ databases">
        <title>Draft genome sequence of Alicyclobacillus ferrooxydans DSM 22381.</title>
        <authorList>
            <person name="Hemp J."/>
        </authorList>
    </citation>
    <scope>NUCLEOTIDE SEQUENCE [LARGE SCALE GENOMIC DNA]</scope>
    <source>
        <strain evidence="2 3">TC-34</strain>
    </source>
</reference>
<dbReference type="PANTHER" id="PTHR10605:SF56">
    <property type="entry name" value="BIFUNCTIONAL HEPARAN SULFATE N-DEACETYLASE_N-SULFOTRANSFERASE"/>
    <property type="match status" value="1"/>
</dbReference>
<name>A0A0P9CXQ6_9BACL</name>
<evidence type="ECO:0000256" key="1">
    <source>
        <dbReference type="ARBA" id="ARBA00022679"/>
    </source>
</evidence>
<dbReference type="Gene3D" id="3.40.50.300">
    <property type="entry name" value="P-loop containing nucleotide triphosphate hydrolases"/>
    <property type="match status" value="1"/>
</dbReference>
<protein>
    <submittedName>
        <fullName evidence="2">Sulfotransferase</fullName>
    </submittedName>
</protein>
<comment type="caution">
    <text evidence="2">The sequence shown here is derived from an EMBL/GenBank/DDBJ whole genome shotgun (WGS) entry which is preliminary data.</text>
</comment>
<gene>
    <name evidence="2" type="ORF">AN477_05970</name>
</gene>
<dbReference type="Proteomes" id="UP000050482">
    <property type="component" value="Unassembled WGS sequence"/>
</dbReference>
<dbReference type="EMBL" id="LJCO01000030">
    <property type="protein sequence ID" value="KPV44550.1"/>
    <property type="molecule type" value="Genomic_DNA"/>
</dbReference>
<evidence type="ECO:0000313" key="3">
    <source>
        <dbReference type="Proteomes" id="UP000050482"/>
    </source>
</evidence>
<accession>A0A0P9CXQ6</accession>
<dbReference type="SUPFAM" id="SSF52540">
    <property type="entry name" value="P-loop containing nucleoside triphosphate hydrolases"/>
    <property type="match status" value="1"/>
</dbReference>
<sequence>MHPLLPNFFIVGAAKSGTSSLDRYLSQHPDIYIPPKKEAHFFSIADFPSQFEGPGDEGMNLYTVRNPSEYEQLFDGVRNETSIGESSVFYLYYPGTAKRIQRAIPNAKVIVILRNPVDRAFSAYTHLIRDGRETLSFEQSLAQEEKRKSMHFEPMWLYRELGLYSTQVKRYLDVFGREQVHVVIFEEFLKNPEEHLKGVLNFLGVKADIEIDTSTEYNESGQPKLRWMYDFISKPNGLKEIIKPLFPPAMREKLGIRAKSMMLTKMQMETATRAKLTNYFAGDIARLEEILERSLSVWTNWNREPDLARVEGTSV</sequence>
<dbReference type="PANTHER" id="PTHR10605">
    <property type="entry name" value="HEPARAN SULFATE SULFOTRANSFERASE"/>
    <property type="match status" value="1"/>
</dbReference>
<evidence type="ECO:0000313" key="2">
    <source>
        <dbReference type="EMBL" id="KPV44550.1"/>
    </source>
</evidence>
<keyword evidence="1 2" id="KW-0808">Transferase</keyword>
<proteinExistence type="predicted"/>
<dbReference type="RefSeq" id="WP_054968264.1">
    <property type="nucleotide sequence ID" value="NZ_LJCO01000030.1"/>
</dbReference>